<dbReference type="GO" id="GO:0003824">
    <property type="term" value="F:catalytic activity"/>
    <property type="evidence" value="ECO:0007669"/>
    <property type="project" value="InterPro"/>
</dbReference>
<dbReference type="STRING" id="200361.A0A452Y556"/>
<protein>
    <recommendedName>
        <fullName evidence="1">Endonuclease/exonuclease/phosphatase domain-containing protein</fullName>
    </recommendedName>
</protein>
<name>A0A452Y556_AEGTS</name>
<dbReference type="SUPFAM" id="SSF56219">
    <property type="entry name" value="DNase I-like"/>
    <property type="match status" value="1"/>
</dbReference>
<dbReference type="Pfam" id="PF03372">
    <property type="entry name" value="Exo_endo_phos"/>
    <property type="match status" value="1"/>
</dbReference>
<dbReference type="InterPro" id="IPR005135">
    <property type="entry name" value="Endo/exonuclease/phosphatase"/>
</dbReference>
<keyword evidence="3" id="KW-1185">Reference proteome</keyword>
<feature type="domain" description="Endonuclease/exonuclease/phosphatase" evidence="1">
    <location>
        <begin position="9"/>
        <end position="230"/>
    </location>
</feature>
<dbReference type="PANTHER" id="PTHR33710:SF48">
    <property type="entry name" value="OS02G0307075 PROTEIN"/>
    <property type="match status" value="1"/>
</dbReference>
<dbReference type="PANTHER" id="PTHR33710">
    <property type="entry name" value="BNAC02G09200D PROTEIN"/>
    <property type="match status" value="1"/>
</dbReference>
<organism evidence="2 3">
    <name type="scientific">Aegilops tauschii subsp. strangulata</name>
    <name type="common">Goatgrass</name>
    <dbReference type="NCBI Taxonomy" id="200361"/>
    <lineage>
        <taxon>Eukaryota</taxon>
        <taxon>Viridiplantae</taxon>
        <taxon>Streptophyta</taxon>
        <taxon>Embryophyta</taxon>
        <taxon>Tracheophyta</taxon>
        <taxon>Spermatophyta</taxon>
        <taxon>Magnoliopsida</taxon>
        <taxon>Liliopsida</taxon>
        <taxon>Poales</taxon>
        <taxon>Poaceae</taxon>
        <taxon>BOP clade</taxon>
        <taxon>Pooideae</taxon>
        <taxon>Triticodae</taxon>
        <taxon>Triticeae</taxon>
        <taxon>Triticinae</taxon>
        <taxon>Aegilops</taxon>
    </lineage>
</organism>
<reference evidence="3" key="2">
    <citation type="journal article" date="2017" name="Nat. Plants">
        <title>The Aegilops tauschii genome reveals multiple impacts of transposons.</title>
        <authorList>
            <person name="Zhao G."/>
            <person name="Zou C."/>
            <person name="Li K."/>
            <person name="Wang K."/>
            <person name="Li T."/>
            <person name="Gao L."/>
            <person name="Zhang X."/>
            <person name="Wang H."/>
            <person name="Yang Z."/>
            <person name="Liu X."/>
            <person name="Jiang W."/>
            <person name="Mao L."/>
            <person name="Kong X."/>
            <person name="Jiao Y."/>
            <person name="Jia J."/>
        </authorList>
    </citation>
    <scope>NUCLEOTIDE SEQUENCE [LARGE SCALE GENOMIC DNA]</scope>
    <source>
        <strain evidence="3">cv. AL8/78</strain>
    </source>
</reference>
<dbReference type="AlphaFoldDB" id="A0A452Y556"/>
<sequence length="317" mass="35782">MDNTTSPIMCWNVRGLNTPARRSVVCDTASAHRLDILCLQETKIEIWSPVIAREIGGGRLDDCAVLPTIGTRGGIAIFWNSGNVSVQTHAIGQFSITARVSLIGSQSSFWLTTVYGPVDEVRKDEFLAEIARAAPQPGEAWLINNDFNIIYEARDKSNSNINRMIMGKFRAAIDAAGLREIKCKNRRFTWSNERRNPTLVSIDKFFCTIAWENLFPTHLLHAASTSCSDHCPLLLAAAAAPRRQARFRFESFWPRHPHFYETVDRAWNRPTMGHCAFARLNTKLGRVAKDLKIWSKSLFSDARLQLHLATEIVLRLD</sequence>
<reference evidence="2" key="3">
    <citation type="journal article" date="2017" name="Nature">
        <title>Genome sequence of the progenitor of the wheat D genome Aegilops tauschii.</title>
        <authorList>
            <person name="Luo M.C."/>
            <person name="Gu Y.Q."/>
            <person name="Puiu D."/>
            <person name="Wang H."/>
            <person name="Twardziok S.O."/>
            <person name="Deal K.R."/>
            <person name="Huo N."/>
            <person name="Zhu T."/>
            <person name="Wang L."/>
            <person name="Wang Y."/>
            <person name="McGuire P.E."/>
            <person name="Liu S."/>
            <person name="Long H."/>
            <person name="Ramasamy R.K."/>
            <person name="Rodriguez J.C."/>
            <person name="Van S.L."/>
            <person name="Yuan L."/>
            <person name="Wang Z."/>
            <person name="Xia Z."/>
            <person name="Xiao L."/>
            <person name="Anderson O.D."/>
            <person name="Ouyang S."/>
            <person name="Liang Y."/>
            <person name="Zimin A.V."/>
            <person name="Pertea G."/>
            <person name="Qi P."/>
            <person name="Bennetzen J.L."/>
            <person name="Dai X."/>
            <person name="Dawson M.W."/>
            <person name="Muller H.G."/>
            <person name="Kugler K."/>
            <person name="Rivarola-Duarte L."/>
            <person name="Spannagl M."/>
            <person name="Mayer K.F.X."/>
            <person name="Lu F.H."/>
            <person name="Bevan M.W."/>
            <person name="Leroy P."/>
            <person name="Li P."/>
            <person name="You F.M."/>
            <person name="Sun Q."/>
            <person name="Liu Z."/>
            <person name="Lyons E."/>
            <person name="Wicker T."/>
            <person name="Salzberg S.L."/>
            <person name="Devos K.M."/>
            <person name="Dvorak J."/>
        </authorList>
    </citation>
    <scope>NUCLEOTIDE SEQUENCE [LARGE SCALE GENOMIC DNA]</scope>
    <source>
        <strain evidence="2">cv. AL8/78</strain>
    </source>
</reference>
<dbReference type="Gramene" id="AET1Gv20295600.1">
    <property type="protein sequence ID" value="AET1Gv20295600.1"/>
    <property type="gene ID" value="AET1Gv20295600"/>
</dbReference>
<dbReference type="EnsemblPlants" id="AET1Gv20295600.1">
    <property type="protein sequence ID" value="AET1Gv20295600.1"/>
    <property type="gene ID" value="AET1Gv20295600"/>
</dbReference>
<reference evidence="3" key="1">
    <citation type="journal article" date="2014" name="Science">
        <title>Ancient hybridizations among the ancestral genomes of bread wheat.</title>
        <authorList>
            <consortium name="International Wheat Genome Sequencing Consortium,"/>
            <person name="Marcussen T."/>
            <person name="Sandve S.R."/>
            <person name="Heier L."/>
            <person name="Spannagl M."/>
            <person name="Pfeifer M."/>
            <person name="Jakobsen K.S."/>
            <person name="Wulff B.B."/>
            <person name="Steuernagel B."/>
            <person name="Mayer K.F."/>
            <person name="Olsen O.A."/>
        </authorList>
    </citation>
    <scope>NUCLEOTIDE SEQUENCE [LARGE SCALE GENOMIC DNA]</scope>
    <source>
        <strain evidence="3">cv. AL8/78</strain>
    </source>
</reference>
<accession>A0A452Y556</accession>
<proteinExistence type="predicted"/>
<evidence type="ECO:0000313" key="2">
    <source>
        <dbReference type="EnsemblPlants" id="AET1Gv20295600.1"/>
    </source>
</evidence>
<dbReference type="InterPro" id="IPR036691">
    <property type="entry name" value="Endo/exonu/phosph_ase_sf"/>
</dbReference>
<dbReference type="Proteomes" id="UP000015105">
    <property type="component" value="Chromosome 1D"/>
</dbReference>
<dbReference type="Gene3D" id="3.60.10.10">
    <property type="entry name" value="Endonuclease/exonuclease/phosphatase"/>
    <property type="match status" value="1"/>
</dbReference>
<reference evidence="2" key="5">
    <citation type="journal article" date="2021" name="G3 (Bethesda)">
        <title>Aegilops tauschii genome assembly Aet v5.0 features greater sequence contiguity and improved annotation.</title>
        <authorList>
            <person name="Wang L."/>
            <person name="Zhu T."/>
            <person name="Rodriguez J.C."/>
            <person name="Deal K.R."/>
            <person name="Dubcovsky J."/>
            <person name="McGuire P.E."/>
            <person name="Lux T."/>
            <person name="Spannagl M."/>
            <person name="Mayer K.F.X."/>
            <person name="Baldrich P."/>
            <person name="Meyers B.C."/>
            <person name="Huo N."/>
            <person name="Gu Y.Q."/>
            <person name="Zhou H."/>
            <person name="Devos K.M."/>
            <person name="Bennetzen J.L."/>
            <person name="Unver T."/>
            <person name="Budak H."/>
            <person name="Gulick P.J."/>
            <person name="Galiba G."/>
            <person name="Kalapos B."/>
            <person name="Nelson D.R."/>
            <person name="Li P."/>
            <person name="You F.M."/>
            <person name="Luo M.C."/>
            <person name="Dvorak J."/>
        </authorList>
    </citation>
    <scope>NUCLEOTIDE SEQUENCE [LARGE SCALE GENOMIC DNA]</scope>
    <source>
        <strain evidence="2">cv. AL8/78</strain>
    </source>
</reference>
<reference evidence="2" key="4">
    <citation type="submission" date="2019-03" db="UniProtKB">
        <authorList>
            <consortium name="EnsemblPlants"/>
        </authorList>
    </citation>
    <scope>IDENTIFICATION</scope>
</reference>
<evidence type="ECO:0000259" key="1">
    <source>
        <dbReference type="Pfam" id="PF03372"/>
    </source>
</evidence>
<evidence type="ECO:0000313" key="3">
    <source>
        <dbReference type="Proteomes" id="UP000015105"/>
    </source>
</evidence>